<dbReference type="InterPro" id="IPR029044">
    <property type="entry name" value="Nucleotide-diphossugar_trans"/>
</dbReference>
<evidence type="ECO:0000256" key="3">
    <source>
        <dbReference type="ARBA" id="ARBA00022679"/>
    </source>
</evidence>
<dbReference type="Proteomes" id="UP000265200">
    <property type="component" value="Chromosome 23"/>
</dbReference>
<dbReference type="InterPro" id="IPR050748">
    <property type="entry name" value="Glycosyltrans_8_dom-fam"/>
</dbReference>
<keyword evidence="2" id="KW-0328">Glycosyltransferase</keyword>
<reference evidence="4" key="4">
    <citation type="submission" date="2025-09" db="UniProtKB">
        <authorList>
            <consortium name="Ensembl"/>
        </authorList>
    </citation>
    <scope>IDENTIFICATION</scope>
    <source>
        <strain evidence="4">HSOK</strain>
    </source>
</reference>
<accession>A0A3P9JRY2</accession>
<proteinExistence type="inferred from homology"/>
<evidence type="ECO:0000256" key="2">
    <source>
        <dbReference type="ARBA" id="ARBA00022676"/>
    </source>
</evidence>
<evidence type="ECO:0000313" key="4">
    <source>
        <dbReference type="Ensembl" id="ENSORLP00015034909.1"/>
    </source>
</evidence>
<reference evidence="4" key="3">
    <citation type="submission" date="2025-08" db="UniProtKB">
        <authorList>
            <consortium name="Ensembl"/>
        </authorList>
    </citation>
    <scope>IDENTIFICATION</scope>
    <source>
        <strain evidence="4">HSOK</strain>
    </source>
</reference>
<reference evidence="4 5" key="2">
    <citation type="submission" date="2017-04" db="EMBL/GenBank/DDBJ databases">
        <title>CpG methylation of centromeres and impact of large insertions on vertebrate speciation.</title>
        <authorList>
            <person name="Ichikawa K."/>
            <person name="Yoshimura J."/>
            <person name="Morishita S."/>
        </authorList>
    </citation>
    <scope>NUCLEOTIDE SEQUENCE</scope>
    <source>
        <strain evidence="4 5">HSOK</strain>
    </source>
</reference>
<dbReference type="AlphaFoldDB" id="A0A3P9JRY2"/>
<dbReference type="SUPFAM" id="SSF53448">
    <property type="entry name" value="Nucleotide-diphospho-sugar transferases"/>
    <property type="match status" value="1"/>
</dbReference>
<comment type="similarity">
    <text evidence="1">Belongs to the glycosyltransferase 8 family.</text>
</comment>
<sequence length="359" mass="41327">MPLLRKINQVLVVVVLLLVCLLLHSLQLRAWSSSGHRKSFNGEGKASKDRQPAEDNVIPIIICASEERVGATMAAIHSVIANTDARLFFYIVTLRDSVKLTRMYIEKTKLKGIQYKILEFNPMVLKNKVKPDSSRPDLLHPLNFVRFYLPLLDLSHEKVIYLDDDVIVQGDIRHLFGIYLRRGHAAAFATDCDLPGAHEMVQSIGMQTTYMGFLDYRKQEVKDLGINPSDCTFNPGVFVANMKEWKKLKITKQLEKWMELNFRQNIYSSSMAGGVATPPMLIVFHAKFTRLDPLWHVRHLGWSPDPFYSTSFLQRAQLLHWNGPFKPWNYPAVHLDMWEKWFIPDPSGKFTLIRSDKDS</sequence>
<reference key="1">
    <citation type="journal article" date="2007" name="Nature">
        <title>The medaka draft genome and insights into vertebrate genome evolution.</title>
        <authorList>
            <person name="Kasahara M."/>
            <person name="Naruse K."/>
            <person name="Sasaki S."/>
            <person name="Nakatani Y."/>
            <person name="Qu W."/>
            <person name="Ahsan B."/>
            <person name="Yamada T."/>
            <person name="Nagayasu Y."/>
            <person name="Doi K."/>
            <person name="Kasai Y."/>
            <person name="Jindo T."/>
            <person name="Kobayashi D."/>
            <person name="Shimada A."/>
            <person name="Toyoda A."/>
            <person name="Kuroki Y."/>
            <person name="Fujiyama A."/>
            <person name="Sasaki T."/>
            <person name="Shimizu A."/>
            <person name="Asakawa S."/>
            <person name="Shimizu N."/>
            <person name="Hashimoto S."/>
            <person name="Yang J."/>
            <person name="Lee Y."/>
            <person name="Matsushima K."/>
            <person name="Sugano S."/>
            <person name="Sakaizumi M."/>
            <person name="Narita T."/>
            <person name="Ohishi K."/>
            <person name="Haga S."/>
            <person name="Ohta F."/>
            <person name="Nomoto H."/>
            <person name="Nogata K."/>
            <person name="Morishita T."/>
            <person name="Endo T."/>
            <person name="Shin-I T."/>
            <person name="Takeda H."/>
            <person name="Morishita S."/>
            <person name="Kohara Y."/>
        </authorList>
    </citation>
    <scope>NUCLEOTIDE SEQUENCE [LARGE SCALE GENOMIC DNA]</scope>
    <source>
        <strain>Hd-rR</strain>
    </source>
</reference>
<dbReference type="GO" id="GO:0008194">
    <property type="term" value="F:UDP-glycosyltransferase activity"/>
    <property type="evidence" value="ECO:0007669"/>
    <property type="project" value="UniProtKB-ARBA"/>
</dbReference>
<organism evidence="4 5">
    <name type="scientific">Oryzias latipes</name>
    <name type="common">Japanese rice fish</name>
    <name type="synonym">Japanese killifish</name>
    <dbReference type="NCBI Taxonomy" id="8090"/>
    <lineage>
        <taxon>Eukaryota</taxon>
        <taxon>Metazoa</taxon>
        <taxon>Chordata</taxon>
        <taxon>Craniata</taxon>
        <taxon>Vertebrata</taxon>
        <taxon>Euteleostomi</taxon>
        <taxon>Actinopterygii</taxon>
        <taxon>Neopterygii</taxon>
        <taxon>Teleostei</taxon>
        <taxon>Neoteleostei</taxon>
        <taxon>Acanthomorphata</taxon>
        <taxon>Ovalentaria</taxon>
        <taxon>Atherinomorphae</taxon>
        <taxon>Beloniformes</taxon>
        <taxon>Adrianichthyidae</taxon>
        <taxon>Oryziinae</taxon>
        <taxon>Oryzias</taxon>
    </lineage>
</organism>
<dbReference type="Pfam" id="PF01501">
    <property type="entry name" value="Glyco_transf_8"/>
    <property type="match status" value="1"/>
</dbReference>
<dbReference type="PANTHER" id="PTHR13778:SF2">
    <property type="entry name" value="GLYCOSYLTRANSFERASE 8 DOMAIN-CONTAINING PROTEIN 2"/>
    <property type="match status" value="1"/>
</dbReference>
<dbReference type="InterPro" id="IPR002495">
    <property type="entry name" value="Glyco_trans_8"/>
</dbReference>
<dbReference type="PANTHER" id="PTHR13778">
    <property type="entry name" value="GLYCOSYLTRANSFERASE 8 DOMAIN-CONTAINING PROTEIN"/>
    <property type="match status" value="1"/>
</dbReference>
<dbReference type="Gene3D" id="3.90.550.10">
    <property type="entry name" value="Spore Coat Polysaccharide Biosynthesis Protein SpsA, Chain A"/>
    <property type="match status" value="1"/>
</dbReference>
<dbReference type="Ensembl" id="ENSORLT00015029140.1">
    <property type="protein sequence ID" value="ENSORLP00015034909.1"/>
    <property type="gene ID" value="ENSORLG00015021147.1"/>
</dbReference>
<keyword evidence="3" id="KW-0808">Transferase</keyword>
<evidence type="ECO:0000256" key="1">
    <source>
        <dbReference type="ARBA" id="ARBA00006351"/>
    </source>
</evidence>
<protein>
    <submittedName>
        <fullName evidence="4">Glycosyltransferase 8 domain containing 2</fullName>
    </submittedName>
</protein>
<evidence type="ECO:0000313" key="5">
    <source>
        <dbReference type="Proteomes" id="UP000265200"/>
    </source>
</evidence>
<name>A0A3P9JRY2_ORYLA</name>